<keyword evidence="7" id="KW-0479">Metal-binding</keyword>
<evidence type="ECO:0000256" key="14">
    <source>
        <dbReference type="RuleBase" id="RU365096"/>
    </source>
</evidence>
<evidence type="ECO:0000256" key="2">
    <source>
        <dbReference type="ARBA" id="ARBA00002933"/>
    </source>
</evidence>
<dbReference type="CDD" id="cd00056">
    <property type="entry name" value="ENDO3c"/>
    <property type="match status" value="1"/>
</dbReference>
<reference evidence="16 17" key="1">
    <citation type="submission" date="2018-04" db="EMBL/GenBank/DDBJ databases">
        <title>Genomic Encyclopedia of Type Strains, Phase IV (KMG-IV): sequencing the most valuable type-strain genomes for metagenomic binning, comparative biology and taxonomic classification.</title>
        <authorList>
            <person name="Goeker M."/>
        </authorList>
    </citation>
    <scope>NUCLEOTIDE SEQUENCE [LARGE SCALE GENOMIC DNA]</scope>
    <source>
        <strain evidence="16 17">DSM 14823</strain>
    </source>
</reference>
<dbReference type="GO" id="GO:0046872">
    <property type="term" value="F:metal ion binding"/>
    <property type="evidence" value="ECO:0007669"/>
    <property type="project" value="UniProtKB-UniRule"/>
</dbReference>
<dbReference type="GO" id="GO:0051539">
    <property type="term" value="F:4 iron, 4 sulfur cluster binding"/>
    <property type="evidence" value="ECO:0007669"/>
    <property type="project" value="UniProtKB-UniRule"/>
</dbReference>
<dbReference type="SUPFAM" id="SSF48150">
    <property type="entry name" value="DNA-glycosylase"/>
    <property type="match status" value="1"/>
</dbReference>
<evidence type="ECO:0000259" key="15">
    <source>
        <dbReference type="SMART" id="SM00478"/>
    </source>
</evidence>
<comment type="caution">
    <text evidence="16">The sequence shown here is derived from an EMBL/GenBank/DDBJ whole genome shotgun (WGS) entry which is preliminary data.</text>
</comment>
<dbReference type="Gene3D" id="1.10.340.30">
    <property type="entry name" value="Hypothetical protein, domain 2"/>
    <property type="match status" value="1"/>
</dbReference>
<dbReference type="EMBL" id="QEKH01000014">
    <property type="protein sequence ID" value="PVY41438.1"/>
    <property type="molecule type" value="Genomic_DNA"/>
</dbReference>
<keyword evidence="8 14" id="KW-0227">DNA damage</keyword>
<evidence type="ECO:0000313" key="17">
    <source>
        <dbReference type="Proteomes" id="UP000245959"/>
    </source>
</evidence>
<dbReference type="InterPro" id="IPR023170">
    <property type="entry name" value="HhH_base_excis_C"/>
</dbReference>
<dbReference type="Pfam" id="PF00730">
    <property type="entry name" value="HhH-GPD"/>
    <property type="match status" value="1"/>
</dbReference>
<keyword evidence="17" id="KW-1185">Reference proteome</keyword>
<gene>
    <name evidence="16" type="ORF">C8D82_11452</name>
</gene>
<dbReference type="InterPro" id="IPR004036">
    <property type="entry name" value="Endonuclease-III-like_CS2"/>
</dbReference>
<evidence type="ECO:0000256" key="11">
    <source>
        <dbReference type="ARBA" id="ARBA00023014"/>
    </source>
</evidence>
<dbReference type="OrthoDB" id="9802365at2"/>
<keyword evidence="11" id="KW-0411">Iron-sulfur</keyword>
<evidence type="ECO:0000256" key="8">
    <source>
        <dbReference type="ARBA" id="ARBA00022763"/>
    </source>
</evidence>
<dbReference type="SUPFAM" id="SSF55811">
    <property type="entry name" value="Nudix"/>
    <property type="match status" value="1"/>
</dbReference>
<dbReference type="InterPro" id="IPR029119">
    <property type="entry name" value="MutY_C"/>
</dbReference>
<keyword evidence="10 14" id="KW-0408">Iron</keyword>
<keyword evidence="12" id="KW-0234">DNA repair</keyword>
<dbReference type="Pfam" id="PF00633">
    <property type="entry name" value="HHH"/>
    <property type="match status" value="1"/>
</dbReference>
<dbReference type="Gene3D" id="1.10.1670.10">
    <property type="entry name" value="Helix-hairpin-Helix base-excision DNA repair enzymes (C-terminal)"/>
    <property type="match status" value="1"/>
</dbReference>
<dbReference type="EC" id="3.2.2.31" evidence="4 14"/>
<comment type="function">
    <text evidence="2">Adenine glycosylase active on G-A mispairs. MutY also corrects error-prone DNA synthesis past GO lesions which are due to the oxidatively damaged form of guanine: 7,8-dihydro-8-oxoguanine (8-oxo-dGTP).</text>
</comment>
<dbReference type="FunFam" id="1.10.340.30:FF:000002">
    <property type="entry name" value="Adenine DNA glycosylase"/>
    <property type="match status" value="1"/>
</dbReference>
<comment type="cofactor">
    <cofactor evidence="14">
        <name>[4Fe-4S] cluster</name>
        <dbReference type="ChEBI" id="CHEBI:49883"/>
    </cofactor>
    <text evidence="14">Binds 1 [4Fe-4S] cluster.</text>
</comment>
<dbReference type="GO" id="GO:0032357">
    <property type="term" value="F:oxidized purine DNA binding"/>
    <property type="evidence" value="ECO:0007669"/>
    <property type="project" value="TreeGrafter"/>
</dbReference>
<dbReference type="GeneID" id="78295404"/>
<dbReference type="InterPro" id="IPR015797">
    <property type="entry name" value="NUDIX_hydrolase-like_dom_sf"/>
</dbReference>
<dbReference type="SMART" id="SM00478">
    <property type="entry name" value="ENDO3c"/>
    <property type="match status" value="1"/>
</dbReference>
<evidence type="ECO:0000313" key="16">
    <source>
        <dbReference type="EMBL" id="PVY41438.1"/>
    </source>
</evidence>
<evidence type="ECO:0000256" key="5">
    <source>
        <dbReference type="ARBA" id="ARBA00022023"/>
    </source>
</evidence>
<evidence type="ECO:0000256" key="13">
    <source>
        <dbReference type="ARBA" id="ARBA00023295"/>
    </source>
</evidence>
<evidence type="ECO:0000256" key="7">
    <source>
        <dbReference type="ARBA" id="ARBA00022723"/>
    </source>
</evidence>
<dbReference type="InterPro" id="IPR000445">
    <property type="entry name" value="HhH_motif"/>
</dbReference>
<dbReference type="InterPro" id="IPR003265">
    <property type="entry name" value="HhH-GPD_domain"/>
</dbReference>
<accession>A0A2U1AYE6</accession>
<dbReference type="InterPro" id="IPR011257">
    <property type="entry name" value="DNA_glycosylase"/>
</dbReference>
<name>A0A2U1AYE6_9BACT</name>
<comment type="catalytic activity">
    <reaction evidence="1 14">
        <text>Hydrolyzes free adenine bases from 7,8-dihydro-8-oxoguanine:adenine mismatched double-stranded DNA, leaving an apurinic site.</text>
        <dbReference type="EC" id="3.2.2.31"/>
    </reaction>
</comment>
<dbReference type="InterPro" id="IPR005760">
    <property type="entry name" value="A/G_AdeGlyc_MutY"/>
</dbReference>
<dbReference type="AlphaFoldDB" id="A0A2U1AYE6"/>
<dbReference type="RefSeq" id="WP_116884096.1">
    <property type="nucleotide sequence ID" value="NZ_CABMMC010000012.1"/>
</dbReference>
<evidence type="ECO:0000256" key="3">
    <source>
        <dbReference type="ARBA" id="ARBA00008343"/>
    </source>
</evidence>
<dbReference type="GO" id="GO:0006284">
    <property type="term" value="P:base-excision repair"/>
    <property type="evidence" value="ECO:0007669"/>
    <property type="project" value="UniProtKB-UniRule"/>
</dbReference>
<dbReference type="PROSITE" id="PS01155">
    <property type="entry name" value="ENDONUCLEASE_III_2"/>
    <property type="match status" value="1"/>
</dbReference>
<dbReference type="InterPro" id="IPR044298">
    <property type="entry name" value="MIG/MutY"/>
</dbReference>
<keyword evidence="13 14" id="KW-0326">Glycosidase</keyword>
<feature type="domain" description="HhH-GPD" evidence="15">
    <location>
        <begin position="41"/>
        <end position="192"/>
    </location>
</feature>
<keyword evidence="9" id="KW-0378">Hydrolase</keyword>
<dbReference type="PANTHER" id="PTHR42944">
    <property type="entry name" value="ADENINE DNA GLYCOSYLASE"/>
    <property type="match status" value="1"/>
</dbReference>
<evidence type="ECO:0000256" key="10">
    <source>
        <dbReference type="ARBA" id="ARBA00023004"/>
    </source>
</evidence>
<comment type="similarity">
    <text evidence="3 14">Belongs to the Nth/MutY family.</text>
</comment>
<evidence type="ECO:0000256" key="6">
    <source>
        <dbReference type="ARBA" id="ARBA00022485"/>
    </source>
</evidence>
<dbReference type="GO" id="GO:0035485">
    <property type="term" value="F:adenine/guanine mispair binding"/>
    <property type="evidence" value="ECO:0007669"/>
    <property type="project" value="TreeGrafter"/>
</dbReference>
<dbReference type="GO" id="GO:0006298">
    <property type="term" value="P:mismatch repair"/>
    <property type="evidence" value="ECO:0007669"/>
    <property type="project" value="TreeGrafter"/>
</dbReference>
<dbReference type="CDD" id="cd03431">
    <property type="entry name" value="NUDIX_DNA_Glycosylase_C-MutY"/>
    <property type="match status" value="1"/>
</dbReference>
<evidence type="ECO:0000256" key="1">
    <source>
        <dbReference type="ARBA" id="ARBA00000843"/>
    </source>
</evidence>
<evidence type="ECO:0000256" key="12">
    <source>
        <dbReference type="ARBA" id="ARBA00023204"/>
    </source>
</evidence>
<dbReference type="GO" id="GO:0000701">
    <property type="term" value="F:purine-specific mismatch base pair DNA N-glycosylase activity"/>
    <property type="evidence" value="ECO:0007669"/>
    <property type="project" value="UniProtKB-EC"/>
</dbReference>
<dbReference type="NCBIfam" id="TIGR01084">
    <property type="entry name" value="mutY"/>
    <property type="match status" value="1"/>
</dbReference>
<evidence type="ECO:0000256" key="4">
    <source>
        <dbReference type="ARBA" id="ARBA00012045"/>
    </source>
</evidence>
<dbReference type="Gene3D" id="3.90.79.10">
    <property type="entry name" value="Nucleoside Triphosphate Pyrophosphohydrolase"/>
    <property type="match status" value="1"/>
</dbReference>
<organism evidence="16 17">
    <name type="scientific">Victivallis vadensis</name>
    <dbReference type="NCBI Taxonomy" id="172901"/>
    <lineage>
        <taxon>Bacteria</taxon>
        <taxon>Pseudomonadati</taxon>
        <taxon>Lentisphaerota</taxon>
        <taxon>Lentisphaeria</taxon>
        <taxon>Victivallales</taxon>
        <taxon>Victivallaceae</taxon>
        <taxon>Victivallis</taxon>
    </lineage>
</organism>
<protein>
    <recommendedName>
        <fullName evidence="5 14">Adenine DNA glycosylase</fullName>
        <ecNumber evidence="4 14">3.2.2.31</ecNumber>
    </recommendedName>
</protein>
<proteinExistence type="inferred from homology"/>
<dbReference type="Pfam" id="PF14815">
    <property type="entry name" value="NUDIX_4"/>
    <property type="match status" value="1"/>
</dbReference>
<evidence type="ECO:0000256" key="9">
    <source>
        <dbReference type="ARBA" id="ARBA00022801"/>
    </source>
</evidence>
<dbReference type="GO" id="GO:0034039">
    <property type="term" value="F:8-oxo-7,8-dihydroguanine DNA N-glycosylase activity"/>
    <property type="evidence" value="ECO:0007669"/>
    <property type="project" value="TreeGrafter"/>
</dbReference>
<dbReference type="Proteomes" id="UP000245959">
    <property type="component" value="Unassembled WGS sequence"/>
</dbReference>
<dbReference type="PANTHER" id="PTHR42944:SF1">
    <property type="entry name" value="ADENINE DNA GLYCOSYLASE"/>
    <property type="match status" value="1"/>
</dbReference>
<keyword evidence="6" id="KW-0004">4Fe-4S</keyword>
<sequence length="356" mass="39434">MDSESLQAIVAPLLEWYDRHARILPWRESPEPYRVWISEIMLQQTRVEAVKPYYDRFLKELPDLHALAEASEPQLLKLWEGLGYYNRVRNLQKAARVIVSEYGGEFPRDVETLRSLPGIGEYTAGAIASISFNRPEPAVDGNVLRVVSRLAASREDISSPKVKGAISDALRQVYPAGRCGDFTQSLMELGATVCLPNGAPRCAECPLAELCAGRREGIAAGLPVKPGRKPRRIEPRTVFLLRCGDRIALLRRPGNGLLAGLWEFPNTAGSLTVAEAAEWMAGQGIFAERIIATGGAKHVFTHLEWHMSGFLADCKAENGGFHWVTRDELEREISLPTAFRPFVEALDAESAQPSLF</sequence>